<evidence type="ECO:0000256" key="3">
    <source>
        <dbReference type="ARBA" id="ARBA00022669"/>
    </source>
</evidence>
<dbReference type="Gene3D" id="2.10.10.20">
    <property type="entry name" value="Carbohydrate-binding module superfamily 5/12"/>
    <property type="match status" value="1"/>
</dbReference>
<dbReference type="GO" id="GO:0006032">
    <property type="term" value="P:chitin catabolic process"/>
    <property type="evidence" value="ECO:0007669"/>
    <property type="project" value="UniProtKB-KW"/>
</dbReference>
<dbReference type="CDD" id="cd12215">
    <property type="entry name" value="ChiC_BD"/>
    <property type="match status" value="1"/>
</dbReference>
<evidence type="ECO:0000256" key="8">
    <source>
        <dbReference type="ARBA" id="ARBA00023326"/>
    </source>
</evidence>
<feature type="signal peptide" evidence="12">
    <location>
        <begin position="1"/>
        <end position="18"/>
    </location>
</feature>
<dbReference type="GO" id="GO:0008061">
    <property type="term" value="F:chitin binding"/>
    <property type="evidence" value="ECO:0007669"/>
    <property type="project" value="UniProtKB-KW"/>
</dbReference>
<dbReference type="PANTHER" id="PTHR45708:SF49">
    <property type="entry name" value="ENDOCHITINASE"/>
    <property type="match status" value="1"/>
</dbReference>
<keyword evidence="4 9" id="KW-0378">Hydrolase</keyword>
<dbReference type="CDD" id="cd02877">
    <property type="entry name" value="GH18_hevamine_XipI_class_III"/>
    <property type="match status" value="1"/>
</dbReference>
<evidence type="ECO:0000256" key="1">
    <source>
        <dbReference type="ARBA" id="ARBA00000822"/>
    </source>
</evidence>
<keyword evidence="7 9" id="KW-0326">Glycosidase</keyword>
<comment type="catalytic activity">
    <reaction evidence="1">
        <text>Random endo-hydrolysis of N-acetyl-beta-D-glucosaminide (1-&gt;4)-beta-linkages in chitin and chitodextrins.</text>
        <dbReference type="EC" id="3.2.1.14"/>
    </reaction>
</comment>
<evidence type="ECO:0000256" key="6">
    <source>
        <dbReference type="ARBA" id="ARBA00023277"/>
    </source>
</evidence>
<keyword evidence="15" id="KW-1185">Reference proteome</keyword>
<evidence type="ECO:0000256" key="4">
    <source>
        <dbReference type="ARBA" id="ARBA00022801"/>
    </source>
</evidence>
<dbReference type="AlphaFoldDB" id="A0A0C9V5K4"/>
<dbReference type="Pfam" id="PF00704">
    <property type="entry name" value="Glyco_hydro_18"/>
    <property type="match status" value="1"/>
</dbReference>
<evidence type="ECO:0000256" key="10">
    <source>
        <dbReference type="RuleBase" id="RU004453"/>
    </source>
</evidence>
<dbReference type="PROSITE" id="PS51910">
    <property type="entry name" value="GH18_2"/>
    <property type="match status" value="1"/>
</dbReference>
<keyword evidence="6" id="KW-0119">Carbohydrate metabolism</keyword>
<dbReference type="EMBL" id="KN839868">
    <property type="protein sequence ID" value="KIJ60824.1"/>
    <property type="molecule type" value="Genomic_DNA"/>
</dbReference>
<dbReference type="InterPro" id="IPR001223">
    <property type="entry name" value="Glyco_hydro18_cat"/>
</dbReference>
<gene>
    <name evidence="14" type="ORF">HYDPIDRAFT_31870</name>
</gene>
<feature type="domain" description="GH18" evidence="13">
    <location>
        <begin position="25"/>
        <end position="327"/>
    </location>
</feature>
<evidence type="ECO:0000256" key="9">
    <source>
        <dbReference type="RuleBase" id="RU000489"/>
    </source>
</evidence>
<dbReference type="InterPro" id="IPR001579">
    <property type="entry name" value="Glyco_hydro_18_chit_AS"/>
</dbReference>
<keyword evidence="5" id="KW-0146">Chitin degradation</keyword>
<evidence type="ECO:0000256" key="5">
    <source>
        <dbReference type="ARBA" id="ARBA00023024"/>
    </source>
</evidence>
<dbReference type="PANTHER" id="PTHR45708">
    <property type="entry name" value="ENDOCHITINASE"/>
    <property type="match status" value="1"/>
</dbReference>
<evidence type="ECO:0000259" key="13">
    <source>
        <dbReference type="PROSITE" id="PS51910"/>
    </source>
</evidence>
<dbReference type="Proteomes" id="UP000053820">
    <property type="component" value="Unassembled WGS sequence"/>
</dbReference>
<reference evidence="14 15" key="1">
    <citation type="submission" date="2014-04" db="EMBL/GenBank/DDBJ databases">
        <title>Evolutionary Origins and Diversification of the Mycorrhizal Mutualists.</title>
        <authorList>
            <consortium name="DOE Joint Genome Institute"/>
            <consortium name="Mycorrhizal Genomics Consortium"/>
            <person name="Kohler A."/>
            <person name="Kuo A."/>
            <person name="Nagy L.G."/>
            <person name="Floudas D."/>
            <person name="Copeland A."/>
            <person name="Barry K.W."/>
            <person name="Cichocki N."/>
            <person name="Veneault-Fourrey C."/>
            <person name="LaButti K."/>
            <person name="Lindquist E.A."/>
            <person name="Lipzen A."/>
            <person name="Lundell T."/>
            <person name="Morin E."/>
            <person name="Murat C."/>
            <person name="Riley R."/>
            <person name="Ohm R."/>
            <person name="Sun H."/>
            <person name="Tunlid A."/>
            <person name="Henrissat B."/>
            <person name="Grigoriev I.V."/>
            <person name="Hibbett D.S."/>
            <person name="Martin F."/>
        </authorList>
    </citation>
    <scope>NUCLEOTIDE SEQUENCE [LARGE SCALE GENOMIC DNA]</scope>
    <source>
        <strain evidence="14 15">MD-312</strain>
    </source>
</reference>
<comment type="similarity">
    <text evidence="10">Belongs to the glycosyl hydrolase 18 family.</text>
</comment>
<dbReference type="SUPFAM" id="SSF51445">
    <property type="entry name" value="(Trans)glycosidases"/>
    <property type="match status" value="1"/>
</dbReference>
<feature type="chain" id="PRO_5002204496" description="chitinase" evidence="12">
    <location>
        <begin position="19"/>
        <end position="459"/>
    </location>
</feature>
<dbReference type="GO" id="GO:0008843">
    <property type="term" value="F:endochitinase activity"/>
    <property type="evidence" value="ECO:0007669"/>
    <property type="project" value="UniProtKB-EC"/>
</dbReference>
<dbReference type="InterPro" id="IPR003610">
    <property type="entry name" value="CBM5/12"/>
</dbReference>
<dbReference type="EC" id="3.2.1.14" evidence="2"/>
<proteinExistence type="inferred from homology"/>
<dbReference type="GO" id="GO:0030246">
    <property type="term" value="F:carbohydrate binding"/>
    <property type="evidence" value="ECO:0007669"/>
    <property type="project" value="InterPro"/>
</dbReference>
<evidence type="ECO:0000256" key="12">
    <source>
        <dbReference type="SAM" id="SignalP"/>
    </source>
</evidence>
<keyword evidence="3" id="KW-0147">Chitin-binding</keyword>
<protein>
    <recommendedName>
        <fullName evidence="2">chitinase</fullName>
        <ecNumber evidence="2">3.2.1.14</ecNumber>
    </recommendedName>
</protein>
<evidence type="ECO:0000313" key="15">
    <source>
        <dbReference type="Proteomes" id="UP000053820"/>
    </source>
</evidence>
<dbReference type="GO" id="GO:0000272">
    <property type="term" value="P:polysaccharide catabolic process"/>
    <property type="evidence" value="ECO:0007669"/>
    <property type="project" value="UniProtKB-KW"/>
</dbReference>
<evidence type="ECO:0000313" key="14">
    <source>
        <dbReference type="EMBL" id="KIJ60824.1"/>
    </source>
</evidence>
<name>A0A0C9V5K4_9AGAM</name>
<dbReference type="SUPFAM" id="SSF51055">
    <property type="entry name" value="Carbohydrate binding domain"/>
    <property type="match status" value="1"/>
</dbReference>
<evidence type="ECO:0000256" key="2">
    <source>
        <dbReference type="ARBA" id="ARBA00012729"/>
    </source>
</evidence>
<dbReference type="PROSITE" id="PS01095">
    <property type="entry name" value="GH18_1"/>
    <property type="match status" value="1"/>
</dbReference>
<keyword evidence="8" id="KW-0624">Polysaccharide degradation</keyword>
<feature type="compositionally biased region" description="Low complexity" evidence="11">
    <location>
        <begin position="336"/>
        <end position="365"/>
    </location>
</feature>
<keyword evidence="12" id="KW-0732">Signal</keyword>
<dbReference type="InterPro" id="IPR045321">
    <property type="entry name" value="Cts1-like"/>
</dbReference>
<sequence length="459" mass="47877">MTMSALFLLSLLHCSANAFDMSLSTNLAVYWGQNSYGATNPSDTANWQQPISFYCQDDYVDIFPIAFLDEFNSTGGLPSINLANTCSTSDNGAFPGTALPNCTFLASDIQTCQNAGKIVTISLGGATGGADFTDDAEGEAFAQIIWDLFLGGTSTTRPFGDAVLDGIDMDIEGGSQTGFTAFLTALRQLMDSGDKSYYITAAPQCPYPDAYIGDTLNAVPFDAVFVQFYNNYCGLTNYNNSNDWNFGTWDNWAKTVSPNPNVKVFIGAPASSSAAGSGYVNSSTIAIIAQQTMSEYSSFGGVMLWDMSQAYANNRYDAAVKEALTGGSGGGGGGTTTTAPATSTTSPTTTSTTNPTTTSTIATTTTTAGSGSCAGIAAWQSDVAYVGGDQVTYNGDLWTAKWWTYDDLPGGPAGVWVDEGACTSAATAKIPSPSPIGDAQVTFGIPSYPAVVTPMPNVL</sequence>
<dbReference type="Gene3D" id="3.20.20.80">
    <property type="entry name" value="Glycosidases"/>
    <property type="match status" value="1"/>
</dbReference>
<dbReference type="InterPro" id="IPR036573">
    <property type="entry name" value="CBM_sf_5/12"/>
</dbReference>
<accession>A0A0C9V5K4</accession>
<dbReference type="SMART" id="SM00495">
    <property type="entry name" value="ChtBD3"/>
    <property type="match status" value="1"/>
</dbReference>
<dbReference type="InterPro" id="IPR017853">
    <property type="entry name" value="GH"/>
</dbReference>
<evidence type="ECO:0000256" key="11">
    <source>
        <dbReference type="SAM" id="MobiDB-lite"/>
    </source>
</evidence>
<organism evidence="14 15">
    <name type="scientific">Hydnomerulius pinastri MD-312</name>
    <dbReference type="NCBI Taxonomy" id="994086"/>
    <lineage>
        <taxon>Eukaryota</taxon>
        <taxon>Fungi</taxon>
        <taxon>Dikarya</taxon>
        <taxon>Basidiomycota</taxon>
        <taxon>Agaricomycotina</taxon>
        <taxon>Agaricomycetes</taxon>
        <taxon>Agaricomycetidae</taxon>
        <taxon>Boletales</taxon>
        <taxon>Boletales incertae sedis</taxon>
        <taxon>Leucogyrophana</taxon>
    </lineage>
</organism>
<dbReference type="HOGENOM" id="CLU_007818_1_2_1"/>
<dbReference type="InterPro" id="IPR050542">
    <property type="entry name" value="Glycosyl_Hydrlase18_Chitinase"/>
</dbReference>
<dbReference type="GO" id="GO:0005576">
    <property type="term" value="C:extracellular region"/>
    <property type="evidence" value="ECO:0007669"/>
    <property type="project" value="InterPro"/>
</dbReference>
<dbReference type="OrthoDB" id="6020543at2759"/>
<feature type="region of interest" description="Disordered" evidence="11">
    <location>
        <begin position="327"/>
        <end position="365"/>
    </location>
</feature>
<evidence type="ECO:0000256" key="7">
    <source>
        <dbReference type="ARBA" id="ARBA00023295"/>
    </source>
</evidence>